<dbReference type="AlphaFoldDB" id="A0A6J4PLH5"/>
<accession>A0A6J4PLH5</accession>
<dbReference type="PANTHER" id="PTHR42110:SF1">
    <property type="entry name" value="L-ASPARAGINASE, PUTATIVE (AFU_ORTHOLOGUE AFUA_3G11890)-RELATED"/>
    <property type="match status" value="1"/>
</dbReference>
<sequence length="358" mass="37822">MEPRSSAGPATTDAPFDAPVVAVWRGDLVESVHRGRYVVKDARGETLDSLGEPAGYVHLRSSAKPFQALPLVFSGAADAFGLTSEELAVACASHSAEPRHLAAVRSILRKAGLSEDDLQNGIHPPMHAPTATRLARNGEQPRHIHGNCSGKHAGMLAVCVHAGWNPAGYREAEGPLQKLVRRTVAKLCGIEPEEVRLAGDGCGVPVFALPLENLALGFARLAAGGAEDFPEDLLEAVARVRDAMREYPGMVAGTGRFDTRLMEATDLIAKSGAEGVFAAANPVKPGWGLALKISDGASRAVAPAVLAALAERGVRVLEEMKIQTVADLHGEKVGKVAPLAHASLRDRSQREEPLKKPE</sequence>
<feature type="compositionally biased region" description="Basic and acidic residues" evidence="1">
    <location>
        <begin position="343"/>
        <end position="358"/>
    </location>
</feature>
<feature type="region of interest" description="Disordered" evidence="1">
    <location>
        <begin position="339"/>
        <end position="358"/>
    </location>
</feature>
<evidence type="ECO:0000313" key="2">
    <source>
        <dbReference type="EMBL" id="CAA9419715.1"/>
    </source>
</evidence>
<dbReference type="EMBL" id="CADCVA010000188">
    <property type="protein sequence ID" value="CAA9419715.1"/>
    <property type="molecule type" value="Genomic_DNA"/>
</dbReference>
<organism evidence="2">
    <name type="scientific">uncultured Rubrobacteraceae bacterium</name>
    <dbReference type="NCBI Taxonomy" id="349277"/>
    <lineage>
        <taxon>Bacteria</taxon>
        <taxon>Bacillati</taxon>
        <taxon>Actinomycetota</taxon>
        <taxon>Rubrobacteria</taxon>
        <taxon>Rubrobacterales</taxon>
        <taxon>Rubrobacteraceae</taxon>
        <taxon>environmental samples</taxon>
    </lineage>
</organism>
<proteinExistence type="predicted"/>
<protein>
    <recommendedName>
        <fullName evidence="3">Asparaginase</fullName>
    </recommendedName>
</protein>
<reference evidence="2" key="1">
    <citation type="submission" date="2020-02" db="EMBL/GenBank/DDBJ databases">
        <authorList>
            <person name="Meier V. D."/>
        </authorList>
    </citation>
    <scope>NUCLEOTIDE SEQUENCE</scope>
    <source>
        <strain evidence="2">AVDCRST_MAG82</strain>
    </source>
</reference>
<evidence type="ECO:0008006" key="3">
    <source>
        <dbReference type="Google" id="ProtNLM"/>
    </source>
</evidence>
<dbReference type="InterPro" id="IPR010349">
    <property type="entry name" value="Asparaginase_II"/>
</dbReference>
<name>A0A6J4PLH5_9ACTN</name>
<evidence type="ECO:0000256" key="1">
    <source>
        <dbReference type="SAM" id="MobiDB-lite"/>
    </source>
</evidence>
<dbReference type="PANTHER" id="PTHR42110">
    <property type="entry name" value="L-ASPARAGINASE, PUTATIVE (AFU_ORTHOLOGUE AFUA_3G11890)-RELATED"/>
    <property type="match status" value="1"/>
</dbReference>
<dbReference type="Pfam" id="PF06089">
    <property type="entry name" value="Asparaginase_II"/>
    <property type="match status" value="1"/>
</dbReference>
<gene>
    <name evidence="2" type="ORF">AVDCRST_MAG82-1341</name>
</gene>